<dbReference type="NCBIfam" id="NF037980">
    <property type="entry name" value="T2SS_GspK"/>
    <property type="match status" value="1"/>
</dbReference>
<dbReference type="Gene3D" id="3.30.1300.30">
    <property type="entry name" value="GSPII I/J protein-like"/>
    <property type="match status" value="1"/>
</dbReference>
<dbReference type="PANTHER" id="PTHR38831:SF1">
    <property type="entry name" value="TYPE II SECRETION SYSTEM PROTEIN K-RELATED"/>
    <property type="match status" value="1"/>
</dbReference>
<comment type="subcellular location">
    <subcellularLocation>
        <location evidence="1">Cell inner membrane</location>
    </subcellularLocation>
</comment>
<evidence type="ECO:0000256" key="2">
    <source>
        <dbReference type="SAM" id="Phobius"/>
    </source>
</evidence>
<sequence length="296" mass="32849">MTQRRHTSRQQGLALIVALLVVAIVAAMAFLFTARQQLWMRQLENRNGFTTATMIAFAALDMTRLTLRDDARNNQVDHLLEPWTIPIPPIAVEEGHISGRLNELQGRFNLANLLPPAGSAVKEDDAALLRLARTLGVSTGEIAKLLQAFQEVRKIEPTSTPELSELLRRAALQASSEEVLRKHLVLLPETTPINANFASTEALQASIADLSSGDASALISRRASKPFMNLDEFKEALPAKLRTGLKENAVSVESSYFRVEIDAWFSEVHLGYEALLKRDGKNMPQVLWARRSSLMD</sequence>
<dbReference type="InterPro" id="IPR049179">
    <property type="entry name" value="T2SSK_SAM-like_2nd"/>
</dbReference>
<evidence type="ECO:0000259" key="3">
    <source>
        <dbReference type="Pfam" id="PF03934"/>
    </source>
</evidence>
<keyword evidence="1" id="KW-1003">Cell membrane</keyword>
<evidence type="ECO:0000256" key="1">
    <source>
        <dbReference type="PIRNR" id="PIRNR002786"/>
    </source>
</evidence>
<keyword evidence="2" id="KW-1133">Transmembrane helix</keyword>
<dbReference type="PANTHER" id="PTHR38831">
    <property type="entry name" value="TYPE II SECRETION SYSTEM PROTEIN K"/>
    <property type="match status" value="1"/>
</dbReference>
<dbReference type="Pfam" id="PF03934">
    <property type="entry name" value="T2SSK"/>
    <property type="match status" value="1"/>
</dbReference>
<feature type="domain" description="T2SS protein K second SAM-like" evidence="3">
    <location>
        <begin position="193"/>
        <end position="250"/>
    </location>
</feature>
<accession>A0ABV2TN52</accession>
<organism evidence="4 5">
    <name type="scientific">Uliginosibacterium flavum</name>
    <dbReference type="NCBI Taxonomy" id="1396831"/>
    <lineage>
        <taxon>Bacteria</taxon>
        <taxon>Pseudomonadati</taxon>
        <taxon>Pseudomonadota</taxon>
        <taxon>Betaproteobacteria</taxon>
        <taxon>Rhodocyclales</taxon>
        <taxon>Zoogloeaceae</taxon>
        <taxon>Uliginosibacterium</taxon>
    </lineage>
</organism>
<keyword evidence="5" id="KW-1185">Reference proteome</keyword>
<keyword evidence="1" id="KW-0813">Transport</keyword>
<proteinExistence type="inferred from homology"/>
<comment type="similarity">
    <text evidence="1">Belongs to the GSP K family.</text>
</comment>
<name>A0ABV2TN52_9RHOO</name>
<dbReference type="Proteomes" id="UP001549691">
    <property type="component" value="Unassembled WGS sequence"/>
</dbReference>
<evidence type="ECO:0000313" key="5">
    <source>
        <dbReference type="Proteomes" id="UP001549691"/>
    </source>
</evidence>
<dbReference type="EMBL" id="JBEWZI010000016">
    <property type="protein sequence ID" value="MET7015350.1"/>
    <property type="molecule type" value="Genomic_DNA"/>
</dbReference>
<dbReference type="InterPro" id="IPR045584">
    <property type="entry name" value="Pilin-like"/>
</dbReference>
<dbReference type="SUPFAM" id="SSF54523">
    <property type="entry name" value="Pili subunits"/>
    <property type="match status" value="1"/>
</dbReference>
<keyword evidence="1 2" id="KW-0472">Membrane</keyword>
<gene>
    <name evidence="4" type="primary">gspK</name>
    <name evidence="4" type="ORF">ABXR19_14260</name>
</gene>
<dbReference type="PIRSF" id="PIRSF002786">
    <property type="entry name" value="XcpX"/>
    <property type="match status" value="1"/>
</dbReference>
<reference evidence="4 5" key="1">
    <citation type="submission" date="2024-07" db="EMBL/GenBank/DDBJ databases">
        <title>Uliginosibacterium flavum JJ3220;KACC:17644.</title>
        <authorList>
            <person name="Kim M.K."/>
        </authorList>
    </citation>
    <scope>NUCLEOTIDE SEQUENCE [LARGE SCALE GENOMIC DNA]</scope>
    <source>
        <strain evidence="4 5">KACC:17644</strain>
    </source>
</reference>
<dbReference type="InterPro" id="IPR005628">
    <property type="entry name" value="GspK"/>
</dbReference>
<keyword evidence="2" id="KW-0812">Transmembrane</keyword>
<dbReference type="RefSeq" id="WP_354601809.1">
    <property type="nucleotide sequence ID" value="NZ_JBEWZI010000016.1"/>
</dbReference>
<comment type="caution">
    <text evidence="4">The sequence shown here is derived from an EMBL/GenBank/DDBJ whole genome shotgun (WGS) entry which is preliminary data.</text>
</comment>
<feature type="transmembrane region" description="Helical" evidence="2">
    <location>
        <begin position="12"/>
        <end position="32"/>
    </location>
</feature>
<evidence type="ECO:0000313" key="4">
    <source>
        <dbReference type="EMBL" id="MET7015350.1"/>
    </source>
</evidence>
<keyword evidence="1" id="KW-0997">Cell inner membrane</keyword>
<protein>
    <recommendedName>
        <fullName evidence="1">Type II secretion system protein K</fullName>
    </recommendedName>
</protein>